<dbReference type="GO" id="GO:0003924">
    <property type="term" value="F:GTPase activity"/>
    <property type="evidence" value="ECO:0007669"/>
    <property type="project" value="InterPro"/>
</dbReference>
<reference evidence="13" key="1">
    <citation type="submission" date="2022-11" db="UniProtKB">
        <authorList>
            <consortium name="WormBaseParasite"/>
        </authorList>
    </citation>
    <scope>IDENTIFICATION</scope>
</reference>
<keyword evidence="5 11" id="KW-0460">Magnesium</keyword>
<dbReference type="SUPFAM" id="SSF47895">
    <property type="entry name" value="Transducin (alpha subunit), insertion domain"/>
    <property type="match status" value="1"/>
</dbReference>
<evidence type="ECO:0000256" key="7">
    <source>
        <dbReference type="ARBA" id="ARBA00023139"/>
    </source>
</evidence>
<keyword evidence="7" id="KW-0564">Palmitate</keyword>
<keyword evidence="12" id="KW-1185">Reference proteome</keyword>
<dbReference type="Gene3D" id="3.40.50.300">
    <property type="entry name" value="P-loop containing nucleotide triphosphate hydrolases"/>
    <property type="match status" value="2"/>
</dbReference>
<dbReference type="AlphaFoldDB" id="A0A914ED03"/>
<keyword evidence="2" id="KW-0519">Myristate</keyword>
<evidence type="ECO:0000256" key="2">
    <source>
        <dbReference type="ARBA" id="ARBA00022707"/>
    </source>
</evidence>
<proteinExistence type="predicted"/>
<dbReference type="GO" id="GO:0007188">
    <property type="term" value="P:adenylate cyclase-modulating G protein-coupled receptor signaling pathway"/>
    <property type="evidence" value="ECO:0007669"/>
    <property type="project" value="TreeGrafter"/>
</dbReference>
<keyword evidence="6 10" id="KW-0342">GTP-binding</keyword>
<dbReference type="GO" id="GO:0001664">
    <property type="term" value="F:G protein-coupled receptor binding"/>
    <property type="evidence" value="ECO:0007669"/>
    <property type="project" value="TreeGrafter"/>
</dbReference>
<dbReference type="Proteomes" id="UP000887540">
    <property type="component" value="Unplaced"/>
</dbReference>
<accession>A0A914ED03</accession>
<dbReference type="Gene3D" id="1.10.400.10">
    <property type="entry name" value="GI Alpha 1, domain 2-like"/>
    <property type="match status" value="1"/>
</dbReference>
<evidence type="ECO:0000256" key="3">
    <source>
        <dbReference type="ARBA" id="ARBA00022723"/>
    </source>
</evidence>
<dbReference type="SUPFAM" id="SSF52540">
    <property type="entry name" value="P-loop containing nucleoside triphosphate hydrolases"/>
    <property type="match status" value="1"/>
</dbReference>
<evidence type="ECO:0000256" key="8">
    <source>
        <dbReference type="ARBA" id="ARBA00023224"/>
    </source>
</evidence>
<protein>
    <submittedName>
        <fullName evidence="13">Uncharacterized protein</fullName>
    </submittedName>
</protein>
<dbReference type="SMART" id="SM00275">
    <property type="entry name" value="G_alpha"/>
    <property type="match status" value="1"/>
</dbReference>
<dbReference type="PANTHER" id="PTHR10218:SF362">
    <property type="entry name" value="G PROTEIN ALPHA O SUBUNIT"/>
    <property type="match status" value="1"/>
</dbReference>
<keyword evidence="9" id="KW-0449">Lipoprotein</keyword>
<evidence type="ECO:0000256" key="6">
    <source>
        <dbReference type="ARBA" id="ARBA00023134"/>
    </source>
</evidence>
<dbReference type="Pfam" id="PF00503">
    <property type="entry name" value="G-alpha"/>
    <property type="match status" value="1"/>
</dbReference>
<dbReference type="GO" id="GO:0046872">
    <property type="term" value="F:metal ion binding"/>
    <property type="evidence" value="ECO:0007669"/>
    <property type="project" value="UniProtKB-KW"/>
</dbReference>
<organism evidence="12 13">
    <name type="scientific">Acrobeloides nanus</name>
    <dbReference type="NCBI Taxonomy" id="290746"/>
    <lineage>
        <taxon>Eukaryota</taxon>
        <taxon>Metazoa</taxon>
        <taxon>Ecdysozoa</taxon>
        <taxon>Nematoda</taxon>
        <taxon>Chromadorea</taxon>
        <taxon>Rhabditida</taxon>
        <taxon>Tylenchina</taxon>
        <taxon>Cephalobomorpha</taxon>
        <taxon>Cephaloboidea</taxon>
        <taxon>Cephalobidae</taxon>
        <taxon>Acrobeloides</taxon>
    </lineage>
</organism>
<comment type="subunit">
    <text evidence="1">G proteins are composed of 3 units; alpha, beta and gamma. The alpha chain contains the guanine nucleotide binding site.</text>
</comment>
<evidence type="ECO:0000256" key="10">
    <source>
        <dbReference type="PIRSR" id="PIRSR601019-1"/>
    </source>
</evidence>
<dbReference type="GO" id="GO:0005737">
    <property type="term" value="C:cytoplasm"/>
    <property type="evidence" value="ECO:0007669"/>
    <property type="project" value="TreeGrafter"/>
</dbReference>
<dbReference type="InterPro" id="IPR027417">
    <property type="entry name" value="P-loop_NTPase"/>
</dbReference>
<sequence length="168" mass="19398">MKATREIDRALQEGYKLERQIIKLLLLGTGECGKSTVIKQMKILHSNGFTDEELYNQKAAIYSNTVHSMMTLIKAMHELKICFENPQRTHDVRIVLEVLKRNEESEPFSQELTSALKSVFDVGGQRSERKKWIHCFENVNSIIYITAVSEYDEVLREDEPTCGIRSFV</sequence>
<feature type="binding site" evidence="11">
    <location>
        <position position="35"/>
    </location>
    <ligand>
        <name>Mg(2+)</name>
        <dbReference type="ChEBI" id="CHEBI:18420"/>
    </ligand>
</feature>
<evidence type="ECO:0000313" key="12">
    <source>
        <dbReference type="Proteomes" id="UP000887540"/>
    </source>
</evidence>
<dbReference type="GO" id="GO:0031683">
    <property type="term" value="F:G-protein beta/gamma-subunit complex binding"/>
    <property type="evidence" value="ECO:0007669"/>
    <property type="project" value="InterPro"/>
</dbReference>
<dbReference type="InterPro" id="IPR001019">
    <property type="entry name" value="Gprotein_alpha_su"/>
</dbReference>
<keyword evidence="3 11" id="KW-0479">Metal-binding</keyword>
<dbReference type="GO" id="GO:0005834">
    <property type="term" value="C:heterotrimeric G-protein complex"/>
    <property type="evidence" value="ECO:0007669"/>
    <property type="project" value="TreeGrafter"/>
</dbReference>
<dbReference type="FunFam" id="3.40.50.300:FF:000692">
    <property type="entry name" value="Guanine nucleotide-binding protein subunit alpha"/>
    <property type="match status" value="2"/>
</dbReference>
<evidence type="ECO:0000256" key="4">
    <source>
        <dbReference type="ARBA" id="ARBA00022741"/>
    </source>
</evidence>
<dbReference type="WBParaSite" id="ACRNAN_scaffold7173.g26161.t1">
    <property type="protein sequence ID" value="ACRNAN_scaffold7173.g26161.t1"/>
    <property type="gene ID" value="ACRNAN_scaffold7173.g26161"/>
</dbReference>
<name>A0A914ED03_9BILA</name>
<dbReference type="PANTHER" id="PTHR10218">
    <property type="entry name" value="GTP-BINDING PROTEIN ALPHA SUBUNIT"/>
    <property type="match status" value="1"/>
</dbReference>
<keyword evidence="8" id="KW-0807">Transducer</keyword>
<keyword evidence="4 10" id="KW-0547">Nucleotide-binding</keyword>
<evidence type="ECO:0000256" key="11">
    <source>
        <dbReference type="PIRSR" id="PIRSR601019-2"/>
    </source>
</evidence>
<evidence type="ECO:0000256" key="5">
    <source>
        <dbReference type="ARBA" id="ARBA00022842"/>
    </source>
</evidence>
<dbReference type="GO" id="GO:0005525">
    <property type="term" value="F:GTP binding"/>
    <property type="evidence" value="ECO:0007669"/>
    <property type="project" value="UniProtKB-KW"/>
</dbReference>
<dbReference type="InterPro" id="IPR011025">
    <property type="entry name" value="GproteinA_insert"/>
</dbReference>
<dbReference type="PROSITE" id="PS51882">
    <property type="entry name" value="G_ALPHA"/>
    <property type="match status" value="1"/>
</dbReference>
<evidence type="ECO:0000313" key="13">
    <source>
        <dbReference type="WBParaSite" id="ACRNAN_scaffold7173.g26161.t1"/>
    </source>
</evidence>
<evidence type="ECO:0000256" key="1">
    <source>
        <dbReference type="ARBA" id="ARBA00011356"/>
    </source>
</evidence>
<evidence type="ECO:0000256" key="9">
    <source>
        <dbReference type="ARBA" id="ARBA00023288"/>
    </source>
</evidence>
<feature type="binding site" evidence="10">
    <location>
        <begin position="31"/>
        <end position="36"/>
    </location>
    <ligand>
        <name>GTP</name>
        <dbReference type="ChEBI" id="CHEBI:37565"/>
    </ligand>
</feature>